<dbReference type="PANTHER" id="PTHR43539:SF68">
    <property type="entry name" value="FLAVIN-BINDING MONOOXYGENASE-LIKE PROTEIN (AFU_ORTHOLOGUE AFUA_4G09220)"/>
    <property type="match status" value="1"/>
</dbReference>
<proteinExistence type="predicted"/>
<dbReference type="PANTHER" id="PTHR43539">
    <property type="entry name" value="FLAVIN-BINDING MONOOXYGENASE-LIKE PROTEIN (AFU_ORTHOLOGUE AFUA_4G09220)"/>
    <property type="match status" value="1"/>
</dbReference>
<reference evidence="4 5" key="1">
    <citation type="submission" date="2015-04" db="EMBL/GenBank/DDBJ databases">
        <title>Complete genome sequence of Schizopora paradoxa KUC8140, a cosmopolitan wood degrader in East Asia.</title>
        <authorList>
            <consortium name="DOE Joint Genome Institute"/>
            <person name="Min B."/>
            <person name="Park H."/>
            <person name="Jang Y."/>
            <person name="Kim J.-J."/>
            <person name="Kim K.H."/>
            <person name="Pangilinan J."/>
            <person name="Lipzen A."/>
            <person name="Riley R."/>
            <person name="Grigoriev I.V."/>
            <person name="Spatafora J.W."/>
            <person name="Choi I.-G."/>
        </authorList>
    </citation>
    <scope>NUCLEOTIDE SEQUENCE [LARGE SCALE GENOMIC DNA]</scope>
    <source>
        <strain evidence="4 5">KUC8140</strain>
    </source>
</reference>
<evidence type="ECO:0000256" key="1">
    <source>
        <dbReference type="ARBA" id="ARBA00022630"/>
    </source>
</evidence>
<dbReference type="GO" id="GO:0004499">
    <property type="term" value="F:N,N-dimethylaniline monooxygenase activity"/>
    <property type="evidence" value="ECO:0007669"/>
    <property type="project" value="InterPro"/>
</dbReference>
<dbReference type="GO" id="GO:0050660">
    <property type="term" value="F:flavin adenine dinucleotide binding"/>
    <property type="evidence" value="ECO:0007669"/>
    <property type="project" value="InterPro"/>
</dbReference>
<protein>
    <submittedName>
        <fullName evidence="4">Dimethylaniline monooxygenase</fullName>
    </submittedName>
</protein>
<gene>
    <name evidence="4" type="ORF">SCHPADRAFT_869294</name>
</gene>
<keyword evidence="5" id="KW-1185">Reference proteome</keyword>
<dbReference type="Gene3D" id="3.50.50.60">
    <property type="entry name" value="FAD/NAD(P)-binding domain"/>
    <property type="match status" value="2"/>
</dbReference>
<dbReference type="EMBL" id="KQ085912">
    <property type="protein sequence ID" value="KLO16764.1"/>
    <property type="molecule type" value="Genomic_DNA"/>
</dbReference>
<evidence type="ECO:0000313" key="4">
    <source>
        <dbReference type="EMBL" id="KLO16764.1"/>
    </source>
</evidence>
<evidence type="ECO:0000256" key="2">
    <source>
        <dbReference type="ARBA" id="ARBA00022827"/>
    </source>
</evidence>
<dbReference type="OrthoDB" id="74360at2759"/>
<dbReference type="Proteomes" id="UP000053477">
    <property type="component" value="Unassembled WGS sequence"/>
</dbReference>
<dbReference type="SUPFAM" id="SSF51905">
    <property type="entry name" value="FAD/NAD(P)-binding domain"/>
    <property type="match status" value="2"/>
</dbReference>
<dbReference type="InParanoid" id="A0A0H2RYE0"/>
<dbReference type="PRINTS" id="PR00469">
    <property type="entry name" value="PNDRDTASEII"/>
</dbReference>
<keyword evidence="2" id="KW-0274">FAD</keyword>
<name>A0A0H2RYE0_9AGAM</name>
<sequence>MQVNPGKRFSQEDLQYICEAWLARLVDAVKLSDFDAFAGCLQHDGWFRDLMTFSWEFKSLHGQDEVKAYLEHSLEKAEILDVRLDESYSPRIGHFGPTRTVVDAALNFETARALGKGFVRICLPGEEDSRSPEAFALFMMISDWKGHEELVQEVSQGVHLPSGIMNDKGPDVVIVGAGQAGLQVAARLQQMHISAILVEKTSRVGDSWRRHYPTLTLHTPKMFNTLLYQPYPTNAPKFFPKDWLASWLEQYAKVQGLSVWTDSFLEHSPTYDEVDGKWDLVVNKKGKHIRLRPSHVVIATSIHGKPNLPLIPGSDAFQGQILHSTAYEGGQVFSGKSLIVVGTGNTAADICQDLVSNGAKEVLMLQRSASAVVSDKYYDSRISPLYRDDSDINYVDLASFAMPIESLRTLMKETQDSRLRFDKELREELDKAGFVLNDGPDGSGHLLLIYERAGGYFVDVGCGSLITNGRVKVKHGSEICRFTTHGVVFSDGTEVEVDAVVFATGWTSIRYDLEMTFEKEMIDRTMKIWGIDESGELCAGYRPSGQNGLWYAFGSFNIARFYSKQLALYIKAIELGYLVRK</sequence>
<dbReference type="GO" id="GO:0050661">
    <property type="term" value="F:NADP binding"/>
    <property type="evidence" value="ECO:0007669"/>
    <property type="project" value="InterPro"/>
</dbReference>
<evidence type="ECO:0000256" key="3">
    <source>
        <dbReference type="ARBA" id="ARBA00023002"/>
    </source>
</evidence>
<dbReference type="AlphaFoldDB" id="A0A0H2RYE0"/>
<keyword evidence="1" id="KW-0285">Flavoprotein</keyword>
<keyword evidence="3" id="KW-0560">Oxidoreductase</keyword>
<dbReference type="InterPro" id="IPR050982">
    <property type="entry name" value="Auxin_biosynth/cation_transpt"/>
</dbReference>
<dbReference type="InterPro" id="IPR020946">
    <property type="entry name" value="Flavin_mOase-like"/>
</dbReference>
<keyword evidence="4" id="KW-0503">Monooxygenase</keyword>
<evidence type="ECO:0000313" key="5">
    <source>
        <dbReference type="Proteomes" id="UP000053477"/>
    </source>
</evidence>
<accession>A0A0H2RYE0</accession>
<organism evidence="4 5">
    <name type="scientific">Schizopora paradoxa</name>
    <dbReference type="NCBI Taxonomy" id="27342"/>
    <lineage>
        <taxon>Eukaryota</taxon>
        <taxon>Fungi</taxon>
        <taxon>Dikarya</taxon>
        <taxon>Basidiomycota</taxon>
        <taxon>Agaricomycotina</taxon>
        <taxon>Agaricomycetes</taxon>
        <taxon>Hymenochaetales</taxon>
        <taxon>Schizoporaceae</taxon>
        <taxon>Schizopora</taxon>
    </lineage>
</organism>
<dbReference type="InterPro" id="IPR036188">
    <property type="entry name" value="FAD/NAD-bd_sf"/>
</dbReference>
<dbReference type="Pfam" id="PF00743">
    <property type="entry name" value="FMO-like"/>
    <property type="match status" value="1"/>
</dbReference>
<dbReference type="STRING" id="27342.A0A0H2RYE0"/>